<organism evidence="2">
    <name type="scientific">Pteria penguin</name>
    <name type="common">Winged pearl oyster</name>
    <name type="synonym">Magnavicula penguin</name>
    <dbReference type="NCBI Taxonomy" id="113549"/>
    <lineage>
        <taxon>Eukaryota</taxon>
        <taxon>Metazoa</taxon>
        <taxon>Spiralia</taxon>
        <taxon>Lophotrochozoa</taxon>
        <taxon>Mollusca</taxon>
        <taxon>Bivalvia</taxon>
        <taxon>Autobranchia</taxon>
        <taxon>Pteriomorphia</taxon>
        <taxon>Pterioida</taxon>
        <taxon>Pterioidea</taxon>
        <taxon>Pteriidae</taxon>
        <taxon>Pteria</taxon>
    </lineage>
</organism>
<evidence type="ECO:0000313" key="2">
    <source>
        <dbReference type="EMBL" id="APG32432.1"/>
    </source>
</evidence>
<reference evidence="2" key="1">
    <citation type="submission" date="2016-01" db="EMBL/GenBank/DDBJ databases">
        <authorList>
            <person name="Oliw E.H."/>
        </authorList>
    </citation>
    <scope>NUCLEOTIDE SEQUENCE</scope>
</reference>
<geneLocation type="mitochondrion" evidence="2"/>
<keyword evidence="1" id="KW-0472">Membrane</keyword>
<keyword evidence="1" id="KW-0812">Transmembrane</keyword>
<keyword evidence="2" id="KW-0496">Mitochondrion</keyword>
<dbReference type="EMBL" id="KU552127">
    <property type="protein sequence ID" value="APG32432.1"/>
    <property type="molecule type" value="Genomic_DNA"/>
</dbReference>
<dbReference type="AlphaFoldDB" id="A0A1P8CZ21"/>
<gene>
    <name evidence="2" type="primary">ND6</name>
</gene>
<evidence type="ECO:0000256" key="1">
    <source>
        <dbReference type="SAM" id="Phobius"/>
    </source>
</evidence>
<accession>A0A1P8CZ21</accession>
<name>A0A1P8CZ21_PTEPN</name>
<sequence length="170" mass="17639">MASVFLTSVLVYISMSGFSSSNPLIIFLSVLRSSLMISVMVWAVGSDLEGFVGVVATAGCLLAAFGFMLSLIPWKMAESEELVEGKGVLKKGAFGASVGVPVFCFFSVPGVDGKVLEGSMRWAEYSSALGGGLVVGLGALLIAVMILIVSVSPSHMGAMRRWSMGDSSVG</sequence>
<proteinExistence type="predicted"/>
<feature type="transmembrane region" description="Helical" evidence="1">
    <location>
        <begin position="131"/>
        <end position="151"/>
    </location>
</feature>
<keyword evidence="1" id="KW-1133">Transmembrane helix</keyword>
<feature type="transmembrane region" description="Helical" evidence="1">
    <location>
        <begin position="51"/>
        <end position="72"/>
    </location>
</feature>
<feature type="transmembrane region" description="Helical" evidence="1">
    <location>
        <begin position="93"/>
        <end position="111"/>
    </location>
</feature>
<protein>
    <submittedName>
        <fullName evidence="2">NADH dehydrogenase subunit 6</fullName>
    </submittedName>
</protein>